<evidence type="ECO:0000313" key="6">
    <source>
        <dbReference type="EMBL" id="SFF22263.1"/>
    </source>
</evidence>
<evidence type="ECO:0000313" key="8">
    <source>
        <dbReference type="Proteomes" id="UP000236729"/>
    </source>
</evidence>
<dbReference type="GO" id="GO:0045892">
    <property type="term" value="P:negative regulation of DNA-templated transcription"/>
    <property type="evidence" value="ECO:0007669"/>
    <property type="project" value="TreeGrafter"/>
</dbReference>
<dbReference type="PANTHER" id="PTHR44846:SF17">
    <property type="entry name" value="GNTR-FAMILY TRANSCRIPTIONAL REGULATOR"/>
    <property type="match status" value="1"/>
</dbReference>
<dbReference type="InterPro" id="IPR000524">
    <property type="entry name" value="Tscrpt_reg_HTH_GntR"/>
</dbReference>
<dbReference type="GO" id="GO:0003700">
    <property type="term" value="F:DNA-binding transcription factor activity"/>
    <property type="evidence" value="ECO:0007669"/>
    <property type="project" value="InterPro"/>
</dbReference>
<proteinExistence type="predicted"/>
<dbReference type="EMBL" id="FNVB01000003">
    <property type="protein sequence ID" value="SEG38207.1"/>
    <property type="molecule type" value="Genomic_DNA"/>
</dbReference>
<keyword evidence="2" id="KW-0238">DNA-binding</keyword>
<keyword evidence="7" id="KW-1185">Reference proteome</keyword>
<dbReference type="SMART" id="SM00866">
    <property type="entry name" value="UTRA"/>
    <property type="match status" value="1"/>
</dbReference>
<dbReference type="PRINTS" id="PR00035">
    <property type="entry name" value="HTHGNTR"/>
</dbReference>
<dbReference type="Gene3D" id="1.10.10.10">
    <property type="entry name" value="Winged helix-like DNA-binding domain superfamily/Winged helix DNA-binding domain"/>
    <property type="match status" value="1"/>
</dbReference>
<dbReference type="Pfam" id="PF00392">
    <property type="entry name" value="GntR"/>
    <property type="match status" value="1"/>
</dbReference>
<dbReference type="Gene3D" id="3.40.1410.10">
    <property type="entry name" value="Chorismate lyase-like"/>
    <property type="match status" value="1"/>
</dbReference>
<evidence type="ECO:0000259" key="4">
    <source>
        <dbReference type="PROSITE" id="PS50949"/>
    </source>
</evidence>
<dbReference type="SMR" id="A0A1H5ZRB8"/>
<dbReference type="Proteomes" id="UP000236729">
    <property type="component" value="Unassembled WGS sequence"/>
</dbReference>
<dbReference type="PANTHER" id="PTHR44846">
    <property type="entry name" value="MANNOSYL-D-GLYCERATE TRANSPORT/METABOLISM SYSTEM REPRESSOR MNGR-RELATED"/>
    <property type="match status" value="1"/>
</dbReference>
<protein>
    <submittedName>
        <fullName evidence="5">Transcriptional regulator, GntR family</fullName>
    </submittedName>
</protein>
<dbReference type="Proteomes" id="UP000199690">
    <property type="component" value="Unassembled WGS sequence"/>
</dbReference>
<gene>
    <name evidence="5" type="ORF">SAMN02982929_01924</name>
    <name evidence="6" type="ORF">SAMN05216506_12281</name>
</gene>
<accession>A0A1I2GYM8</accession>
<name>A0A1H5ZRB8_9PSEU</name>
<dbReference type="PROSITE" id="PS50949">
    <property type="entry name" value="HTH_GNTR"/>
    <property type="match status" value="1"/>
</dbReference>
<dbReference type="GO" id="GO:0003677">
    <property type="term" value="F:DNA binding"/>
    <property type="evidence" value="ECO:0007669"/>
    <property type="project" value="UniProtKB-KW"/>
</dbReference>
<keyword evidence="3" id="KW-0804">Transcription</keyword>
<dbReference type="InterPro" id="IPR028978">
    <property type="entry name" value="Chorismate_lyase_/UTRA_dom_sf"/>
</dbReference>
<organism evidence="5 8">
    <name type="scientific">Saccharopolyspora kobensis</name>
    <dbReference type="NCBI Taxonomy" id="146035"/>
    <lineage>
        <taxon>Bacteria</taxon>
        <taxon>Bacillati</taxon>
        <taxon>Actinomycetota</taxon>
        <taxon>Actinomycetes</taxon>
        <taxon>Pseudonocardiales</taxon>
        <taxon>Pseudonocardiaceae</taxon>
        <taxon>Saccharopolyspora</taxon>
    </lineage>
</organism>
<dbReference type="InterPro" id="IPR011663">
    <property type="entry name" value="UTRA"/>
</dbReference>
<evidence type="ECO:0000313" key="7">
    <source>
        <dbReference type="Proteomes" id="UP000199690"/>
    </source>
</evidence>
<dbReference type="SUPFAM" id="SSF46785">
    <property type="entry name" value="Winged helix' DNA-binding domain"/>
    <property type="match status" value="1"/>
</dbReference>
<evidence type="ECO:0000256" key="1">
    <source>
        <dbReference type="ARBA" id="ARBA00023015"/>
    </source>
</evidence>
<reference evidence="5" key="1">
    <citation type="submission" date="2016-10" db="EMBL/GenBank/DDBJ databases">
        <authorList>
            <person name="de Groot N.N."/>
        </authorList>
    </citation>
    <scope>NUCLEOTIDE SEQUENCE [LARGE SCALE GENOMIC DNA]</scope>
    <source>
        <strain evidence="5">ATCC 20501</strain>
    </source>
</reference>
<evidence type="ECO:0000256" key="2">
    <source>
        <dbReference type="ARBA" id="ARBA00023125"/>
    </source>
</evidence>
<dbReference type="SMART" id="SM00345">
    <property type="entry name" value="HTH_GNTR"/>
    <property type="match status" value="1"/>
</dbReference>
<dbReference type="EMBL" id="FOME01000022">
    <property type="protein sequence ID" value="SFF22263.1"/>
    <property type="molecule type" value="Genomic_DNA"/>
</dbReference>
<dbReference type="SUPFAM" id="SSF64288">
    <property type="entry name" value="Chorismate lyase-like"/>
    <property type="match status" value="1"/>
</dbReference>
<feature type="domain" description="HTH gntR-type" evidence="4">
    <location>
        <begin position="51"/>
        <end position="118"/>
    </location>
</feature>
<reference evidence="7 8" key="2">
    <citation type="submission" date="2016-10" db="EMBL/GenBank/DDBJ databases">
        <authorList>
            <person name="Varghese N."/>
            <person name="Submissions S."/>
        </authorList>
    </citation>
    <scope>NUCLEOTIDE SEQUENCE [LARGE SCALE GENOMIC DNA]</scope>
    <source>
        <strain evidence="8">ATCC 20501</strain>
        <strain evidence="6 7">CGMCC 4.3529</strain>
    </source>
</reference>
<dbReference type="InterPro" id="IPR036388">
    <property type="entry name" value="WH-like_DNA-bd_sf"/>
</dbReference>
<evidence type="ECO:0000256" key="3">
    <source>
        <dbReference type="ARBA" id="ARBA00023163"/>
    </source>
</evidence>
<dbReference type="InterPro" id="IPR050679">
    <property type="entry name" value="Bact_HTH_transcr_reg"/>
</dbReference>
<dbReference type="AlphaFoldDB" id="A0A1H5ZRB8"/>
<evidence type="ECO:0000313" key="5">
    <source>
        <dbReference type="EMBL" id="SEG38207.1"/>
    </source>
</evidence>
<dbReference type="Pfam" id="PF07702">
    <property type="entry name" value="UTRA"/>
    <property type="match status" value="1"/>
</dbReference>
<dbReference type="CDD" id="cd07377">
    <property type="entry name" value="WHTH_GntR"/>
    <property type="match status" value="1"/>
</dbReference>
<keyword evidence="1" id="KW-0805">Transcription regulation</keyword>
<accession>A0A1H5ZRB8</accession>
<dbReference type="InterPro" id="IPR036390">
    <property type="entry name" value="WH_DNA-bd_sf"/>
</dbReference>
<sequence>MRPTIVPGRAFSQVNVGGVTLAQCWPGSVPIVDETAGRRIPVGWSSARPRAERARQVADVLRYQITAGRFADGVLPGERQLGEQFGASRNAVREALALLRREGVITRQRGVGTRVVLPKYGHGLDRLAGLAEAMTGYGTITNEVRSARAIAELPVPIAERLGVAPSAGGVHLERLRWLDGLPLSLDTTYLTADIGHRLLDRDLAGRDVFSLIEETTGQRLGSAEVAVHAVNADPDTAALLGIPDHAAVFALERLTRTADGRPVDVESIRIRADRMALTATLHRGRVSPAGEGDWSL</sequence>